<protein>
    <recommendedName>
        <fullName evidence="4">AMIN domain-containing protein</fullName>
    </recommendedName>
</protein>
<evidence type="ECO:0000256" key="1">
    <source>
        <dbReference type="SAM" id="SignalP"/>
    </source>
</evidence>
<feature type="signal peptide" evidence="1">
    <location>
        <begin position="1"/>
        <end position="24"/>
    </location>
</feature>
<dbReference type="AlphaFoldDB" id="K9UDU8"/>
<dbReference type="Proteomes" id="UP000010366">
    <property type="component" value="Chromosome"/>
</dbReference>
<name>K9UDU8_CHAP6</name>
<accession>K9UDU8</accession>
<organism evidence="2 3">
    <name type="scientific">Chamaesiphon minutus (strain ATCC 27169 / PCC 6605)</name>
    <dbReference type="NCBI Taxonomy" id="1173020"/>
    <lineage>
        <taxon>Bacteria</taxon>
        <taxon>Bacillati</taxon>
        <taxon>Cyanobacteriota</taxon>
        <taxon>Cyanophyceae</taxon>
        <taxon>Gomontiellales</taxon>
        <taxon>Chamaesiphonaceae</taxon>
        <taxon>Chamaesiphon</taxon>
    </lineage>
</organism>
<evidence type="ECO:0000313" key="3">
    <source>
        <dbReference type="Proteomes" id="UP000010366"/>
    </source>
</evidence>
<feature type="chain" id="PRO_5003936362" description="AMIN domain-containing protein" evidence="1">
    <location>
        <begin position="25"/>
        <end position="155"/>
    </location>
</feature>
<dbReference type="HOGENOM" id="CLU_1692337_0_0_3"/>
<dbReference type="EMBL" id="CP003600">
    <property type="protein sequence ID" value="AFY93272.1"/>
    <property type="molecule type" value="Genomic_DNA"/>
</dbReference>
<reference evidence="2 3" key="1">
    <citation type="submission" date="2012-05" db="EMBL/GenBank/DDBJ databases">
        <title>Finished chromosome of genome of Chamaesiphon sp. PCC 6605.</title>
        <authorList>
            <consortium name="US DOE Joint Genome Institute"/>
            <person name="Gugger M."/>
            <person name="Coursin T."/>
            <person name="Rippka R."/>
            <person name="Tandeau De Marsac N."/>
            <person name="Huntemann M."/>
            <person name="Wei C.-L."/>
            <person name="Han J."/>
            <person name="Detter J.C."/>
            <person name="Han C."/>
            <person name="Tapia R."/>
            <person name="Chen A."/>
            <person name="Kyrpides N."/>
            <person name="Mavromatis K."/>
            <person name="Markowitz V."/>
            <person name="Szeto E."/>
            <person name="Ivanova N."/>
            <person name="Pagani I."/>
            <person name="Pati A."/>
            <person name="Goodwin L."/>
            <person name="Nordberg H.P."/>
            <person name="Cantor M.N."/>
            <person name="Hua S.X."/>
            <person name="Woyke T."/>
            <person name="Kerfeld C.A."/>
        </authorList>
    </citation>
    <scope>NUCLEOTIDE SEQUENCE [LARGE SCALE GENOMIC DNA]</scope>
    <source>
        <strain evidence="3">ATCC 27169 / PCC 6605</strain>
    </source>
</reference>
<dbReference type="RefSeq" id="WP_015159427.1">
    <property type="nucleotide sequence ID" value="NC_019697.1"/>
</dbReference>
<proteinExistence type="predicted"/>
<gene>
    <name evidence="2" type="ORF">Cha6605_2189</name>
</gene>
<keyword evidence="1" id="KW-0732">Signal</keyword>
<sequence length="155" mass="16904">MKLHSLLLPLLAVPILSISLPAKSEPSLIPNINININPQQVDEVVDFGTRSVNEQVNQKAFKIDVQVPLGHTKFVVTPPQPFNLNTHNGQIDTNRRGEIEASLNSSGLSAGAHQKVVTILTEKKLIIKRVLLKVKIVPSSTTPGFPNGEDPRTKP</sequence>
<keyword evidence="3" id="KW-1185">Reference proteome</keyword>
<dbReference type="KEGG" id="cmp:Cha6605_2189"/>
<evidence type="ECO:0008006" key="4">
    <source>
        <dbReference type="Google" id="ProtNLM"/>
    </source>
</evidence>
<evidence type="ECO:0000313" key="2">
    <source>
        <dbReference type="EMBL" id="AFY93272.1"/>
    </source>
</evidence>